<feature type="transmembrane region" description="Helical" evidence="1">
    <location>
        <begin position="184"/>
        <end position="204"/>
    </location>
</feature>
<dbReference type="Pfam" id="PF19464">
    <property type="entry name" value="DUF6001"/>
    <property type="match status" value="1"/>
</dbReference>
<accession>A0A3S0GZE8</accession>
<name>A0A3S0GZE8_9BURK</name>
<reference evidence="2 3" key="1">
    <citation type="submission" date="2018-12" db="EMBL/GenBank/DDBJ databases">
        <title>The genome of Variovorax gossypii DSM 100435.</title>
        <authorList>
            <person name="Gao J."/>
            <person name="Sun J."/>
        </authorList>
    </citation>
    <scope>NUCLEOTIDE SEQUENCE [LARGE SCALE GENOMIC DNA]</scope>
    <source>
        <strain evidence="2 3">DSM 100435</strain>
    </source>
</reference>
<gene>
    <name evidence="2" type="ORF">EJP69_19705</name>
</gene>
<dbReference type="OrthoDB" id="6977106at2"/>
<dbReference type="InterPro" id="IPR043519">
    <property type="entry name" value="NT_sf"/>
</dbReference>
<evidence type="ECO:0000313" key="2">
    <source>
        <dbReference type="EMBL" id="RTQ32928.1"/>
    </source>
</evidence>
<protein>
    <recommendedName>
        <fullName evidence="4">Nucleotidyltransferase domain-containing protein</fullName>
    </recommendedName>
</protein>
<evidence type="ECO:0000313" key="3">
    <source>
        <dbReference type="Proteomes" id="UP000267418"/>
    </source>
</evidence>
<keyword evidence="1" id="KW-1133">Transmembrane helix</keyword>
<sequence>MNYPDFVTANAAAFLRDRHIGFDLLATLAREQGFDDAQVLLTSSPVHGIATATSDIDLICVTPQAVSRGQMATQIHRDGQHCEILPIGAQDLERAFADLAALSRRALPQRLADYQRWDGEHAVRKKYLERIVYAVATDGHAHHLGHLPALVPVAAAQEYDAFHQSRVCAMLAERAGEPEGARGYLINACLFAMAAALSLGGWVLSNKKWTLRRWHEAATSRVGLLDPVLKDRLTALWSAVCEFAPAATALEIAALDEIAARLALLMDALSLADALPHTAASCTQAALDKRSAFLIGDDGYARLAATAGMQAAPPDLAGLATLTSTQAASLLRGARSGALSFSLTAIDACAEDKDKEDTHALAD</sequence>
<dbReference type="SUPFAM" id="SSF81301">
    <property type="entry name" value="Nucleotidyltransferase"/>
    <property type="match status" value="1"/>
</dbReference>
<dbReference type="AlphaFoldDB" id="A0A3S0GZE8"/>
<dbReference type="EMBL" id="RXOE01000005">
    <property type="protein sequence ID" value="RTQ32928.1"/>
    <property type="molecule type" value="Genomic_DNA"/>
</dbReference>
<evidence type="ECO:0000256" key="1">
    <source>
        <dbReference type="SAM" id="Phobius"/>
    </source>
</evidence>
<keyword evidence="1" id="KW-0472">Membrane</keyword>
<comment type="caution">
    <text evidence="2">The sequence shown here is derived from an EMBL/GenBank/DDBJ whole genome shotgun (WGS) entry which is preliminary data.</text>
</comment>
<dbReference type="Proteomes" id="UP000267418">
    <property type="component" value="Unassembled WGS sequence"/>
</dbReference>
<organism evidence="2 3">
    <name type="scientific">Variovorax gossypii</name>
    <dbReference type="NCBI Taxonomy" id="1679495"/>
    <lineage>
        <taxon>Bacteria</taxon>
        <taxon>Pseudomonadati</taxon>
        <taxon>Pseudomonadota</taxon>
        <taxon>Betaproteobacteria</taxon>
        <taxon>Burkholderiales</taxon>
        <taxon>Comamonadaceae</taxon>
        <taxon>Variovorax</taxon>
    </lineage>
</organism>
<dbReference type="InterPro" id="IPR046043">
    <property type="entry name" value="DUF6001"/>
</dbReference>
<dbReference type="RefSeq" id="WP_126472184.1">
    <property type="nucleotide sequence ID" value="NZ_RXOE01000005.1"/>
</dbReference>
<proteinExistence type="predicted"/>
<keyword evidence="3" id="KW-1185">Reference proteome</keyword>
<evidence type="ECO:0008006" key="4">
    <source>
        <dbReference type="Google" id="ProtNLM"/>
    </source>
</evidence>
<keyword evidence="1" id="KW-0812">Transmembrane</keyword>